<comment type="caution">
    <text evidence="1">The sequence shown here is derived from an EMBL/GenBank/DDBJ whole genome shotgun (WGS) entry which is preliminary data.</text>
</comment>
<dbReference type="AlphaFoldDB" id="A0A8J2P727"/>
<evidence type="ECO:0000313" key="2">
    <source>
        <dbReference type="Proteomes" id="UP000708208"/>
    </source>
</evidence>
<dbReference type="EMBL" id="CAJVCH010140716">
    <property type="protein sequence ID" value="CAG7726846.1"/>
    <property type="molecule type" value="Genomic_DNA"/>
</dbReference>
<sequence length="99" mass="11446">MAICKEVVQPNDIVFIPNGKNLVKKISVYNKFVDKVHPVQERKTVEDILCIQDKLTALIKTQRETNKEIIRMYERIQIKSMELLQIHAAEPKTGAEKGR</sequence>
<organism evidence="1 2">
    <name type="scientific">Allacma fusca</name>
    <dbReference type="NCBI Taxonomy" id="39272"/>
    <lineage>
        <taxon>Eukaryota</taxon>
        <taxon>Metazoa</taxon>
        <taxon>Ecdysozoa</taxon>
        <taxon>Arthropoda</taxon>
        <taxon>Hexapoda</taxon>
        <taxon>Collembola</taxon>
        <taxon>Symphypleona</taxon>
        <taxon>Sminthuridae</taxon>
        <taxon>Allacma</taxon>
    </lineage>
</organism>
<name>A0A8J2P727_9HEXA</name>
<reference evidence="1" key="1">
    <citation type="submission" date="2021-06" db="EMBL/GenBank/DDBJ databases">
        <authorList>
            <person name="Hodson N. C."/>
            <person name="Mongue J. A."/>
            <person name="Jaron S. K."/>
        </authorList>
    </citation>
    <scope>NUCLEOTIDE SEQUENCE</scope>
</reference>
<evidence type="ECO:0000313" key="1">
    <source>
        <dbReference type="EMBL" id="CAG7726846.1"/>
    </source>
</evidence>
<gene>
    <name evidence="1" type="ORF">AFUS01_LOCUS15729</name>
</gene>
<keyword evidence="2" id="KW-1185">Reference proteome</keyword>
<protein>
    <submittedName>
        <fullName evidence="1">Uncharacterized protein</fullName>
    </submittedName>
</protein>
<dbReference type="Proteomes" id="UP000708208">
    <property type="component" value="Unassembled WGS sequence"/>
</dbReference>
<accession>A0A8J2P727</accession>
<proteinExistence type="predicted"/>